<dbReference type="InParanoid" id="A0A0C9ZQA2"/>
<organism evidence="2 3">
    <name type="scientific">Suillus luteus UH-Slu-Lm8-n1</name>
    <dbReference type="NCBI Taxonomy" id="930992"/>
    <lineage>
        <taxon>Eukaryota</taxon>
        <taxon>Fungi</taxon>
        <taxon>Dikarya</taxon>
        <taxon>Basidiomycota</taxon>
        <taxon>Agaricomycotina</taxon>
        <taxon>Agaricomycetes</taxon>
        <taxon>Agaricomycetidae</taxon>
        <taxon>Boletales</taxon>
        <taxon>Suillineae</taxon>
        <taxon>Suillaceae</taxon>
        <taxon>Suillus</taxon>
    </lineage>
</organism>
<reference evidence="3" key="2">
    <citation type="submission" date="2015-01" db="EMBL/GenBank/DDBJ databases">
        <title>Evolutionary Origins and Diversification of the Mycorrhizal Mutualists.</title>
        <authorList>
            <consortium name="DOE Joint Genome Institute"/>
            <consortium name="Mycorrhizal Genomics Consortium"/>
            <person name="Kohler A."/>
            <person name="Kuo A."/>
            <person name="Nagy L.G."/>
            <person name="Floudas D."/>
            <person name="Copeland A."/>
            <person name="Barry K.W."/>
            <person name="Cichocki N."/>
            <person name="Veneault-Fourrey C."/>
            <person name="LaButti K."/>
            <person name="Lindquist E.A."/>
            <person name="Lipzen A."/>
            <person name="Lundell T."/>
            <person name="Morin E."/>
            <person name="Murat C."/>
            <person name="Riley R."/>
            <person name="Ohm R."/>
            <person name="Sun H."/>
            <person name="Tunlid A."/>
            <person name="Henrissat B."/>
            <person name="Grigoriev I.V."/>
            <person name="Hibbett D.S."/>
            <person name="Martin F."/>
        </authorList>
    </citation>
    <scope>NUCLEOTIDE SEQUENCE [LARGE SCALE GENOMIC DNA]</scope>
    <source>
        <strain evidence="3">UH-Slu-Lm8-n1</strain>
    </source>
</reference>
<keyword evidence="3" id="KW-1185">Reference proteome</keyword>
<evidence type="ECO:0000313" key="3">
    <source>
        <dbReference type="Proteomes" id="UP000054485"/>
    </source>
</evidence>
<gene>
    <name evidence="2" type="ORF">CY34DRAFT_297743</name>
</gene>
<dbReference type="AlphaFoldDB" id="A0A0C9ZQA2"/>
<feature type="compositionally biased region" description="Polar residues" evidence="1">
    <location>
        <begin position="112"/>
        <end position="121"/>
    </location>
</feature>
<dbReference type="Proteomes" id="UP000054485">
    <property type="component" value="Unassembled WGS sequence"/>
</dbReference>
<name>A0A0C9ZQA2_9AGAM</name>
<reference evidence="2 3" key="1">
    <citation type="submission" date="2014-04" db="EMBL/GenBank/DDBJ databases">
        <authorList>
            <consortium name="DOE Joint Genome Institute"/>
            <person name="Kuo A."/>
            <person name="Ruytinx J."/>
            <person name="Rineau F."/>
            <person name="Colpaert J."/>
            <person name="Kohler A."/>
            <person name="Nagy L.G."/>
            <person name="Floudas D."/>
            <person name="Copeland A."/>
            <person name="Barry K.W."/>
            <person name="Cichocki N."/>
            <person name="Veneault-Fourrey C."/>
            <person name="LaButti K."/>
            <person name="Lindquist E.A."/>
            <person name="Lipzen A."/>
            <person name="Lundell T."/>
            <person name="Morin E."/>
            <person name="Murat C."/>
            <person name="Sun H."/>
            <person name="Tunlid A."/>
            <person name="Henrissat B."/>
            <person name="Grigoriev I.V."/>
            <person name="Hibbett D.S."/>
            <person name="Martin F."/>
            <person name="Nordberg H.P."/>
            <person name="Cantor M.N."/>
            <person name="Hua S.X."/>
        </authorList>
    </citation>
    <scope>NUCLEOTIDE SEQUENCE [LARGE SCALE GENOMIC DNA]</scope>
    <source>
        <strain evidence="2 3">UH-Slu-Lm8-n1</strain>
    </source>
</reference>
<dbReference type="OrthoDB" id="2643295at2759"/>
<protein>
    <submittedName>
        <fullName evidence="2">Uncharacterized protein</fullName>
    </submittedName>
</protein>
<evidence type="ECO:0000313" key="2">
    <source>
        <dbReference type="EMBL" id="KIK39885.1"/>
    </source>
</evidence>
<dbReference type="EMBL" id="KN835324">
    <property type="protein sequence ID" value="KIK39885.1"/>
    <property type="molecule type" value="Genomic_DNA"/>
</dbReference>
<dbReference type="HOGENOM" id="CLU_1750893_0_0_1"/>
<feature type="region of interest" description="Disordered" evidence="1">
    <location>
        <begin position="83"/>
        <end position="149"/>
    </location>
</feature>
<proteinExistence type="predicted"/>
<evidence type="ECO:0000256" key="1">
    <source>
        <dbReference type="SAM" id="MobiDB-lite"/>
    </source>
</evidence>
<accession>A0A0C9ZQA2</accession>
<sequence>MSGMRLLHRQEQPKLHNFWAEFLSNHSQAPTLSYEDDGFKFFPPPSYVKVLPPSPHCGCPMYPALRGLSKRIWSRIQHAVTKTFSKKSDSVSVGDAGGHERSSRASHKMSGSLPTTGASSVRDQDVTRPSRRLYQDRYYFPMSDTNNKR</sequence>